<feature type="compositionally biased region" description="Low complexity" evidence="1">
    <location>
        <begin position="388"/>
        <end position="400"/>
    </location>
</feature>
<keyword evidence="3" id="KW-1185">Reference proteome</keyword>
<sequence>MADFAPPVVAADTLPTFKPSEKTDDVRRISGFIRNTIYPKFVAFTQESGSPGKEKKMTLKEYVKTILFPLVDTEFEITGRYALHPFKETMYSMLNSKKNYNVSVKKAPKEESAMPEPGPSRHRKSTALNEFKADPHFNRLINTQKNEALEKDGIKVEQRGGQGLKMFSEMAQKMFEESSDEVKKEMADRAEAKEKARSLAPSEEELAMEIAENQKMIGNLVLQKLRSLVGRGPGKVGDAVFSVKAAFKDAEGTVYCTEVSLGAIDGRDVTAFMGAKADEPRFQTWAIDNLYVVLQEEGDDILLPGGNLATISKKEMVRMLLAYFGVDKYHTLSLSTTGDSSSMRDIRQLDEVQLRGYYAYALTCQEEGTTPIHAVTPKDRATVDEDATAAAAADSGDRTAPGAKADDPATADEAATTASKQGRGQSRGETYDDVLNADFSALTPPPGDEMDVDTYSDLTLPPLTPPPLDFSSALIPHLETTDEPEVPATAPGGTGGNRGRGGARARGKRGRGGRGGARGRGSKGRGRGGAVEGGGNAGELETFAPPEQSEPAKGVKRKQAHTTDQVEGPAKKKQNVEGSGRATRSKVPPAPPQPSPQRHGYTKGGYFYYVFTVYDVSTPSLHRLAVAAVNQWLGGEFDTYGKKVQVVYTLRLGSQLGTHTWPDSPSRSADRGREKNATANVANHVFAWARTTYSPVSHSDVRDIIRRGISDIGDNHRTCSLCPVDFVAYPCVYPPVFGVDLVNIQWISLDCDRFFIVLQWISTGVRWLFDGYSADITEQQLYLGEYPMDL</sequence>
<feature type="region of interest" description="Disordered" evidence="1">
    <location>
        <begin position="481"/>
        <end position="599"/>
    </location>
</feature>
<proteinExistence type="predicted"/>
<evidence type="ECO:0000256" key="1">
    <source>
        <dbReference type="SAM" id="MobiDB-lite"/>
    </source>
</evidence>
<organism evidence="2 3">
    <name type="scientific">Mycena maculata</name>
    <dbReference type="NCBI Taxonomy" id="230809"/>
    <lineage>
        <taxon>Eukaryota</taxon>
        <taxon>Fungi</taxon>
        <taxon>Dikarya</taxon>
        <taxon>Basidiomycota</taxon>
        <taxon>Agaricomycotina</taxon>
        <taxon>Agaricomycetes</taxon>
        <taxon>Agaricomycetidae</taxon>
        <taxon>Agaricales</taxon>
        <taxon>Marasmiineae</taxon>
        <taxon>Mycenaceae</taxon>
        <taxon>Mycena</taxon>
    </lineage>
</organism>
<evidence type="ECO:0000313" key="2">
    <source>
        <dbReference type="EMBL" id="KAJ7777668.1"/>
    </source>
</evidence>
<dbReference type="Proteomes" id="UP001215280">
    <property type="component" value="Unassembled WGS sequence"/>
</dbReference>
<evidence type="ECO:0000313" key="3">
    <source>
        <dbReference type="Proteomes" id="UP001215280"/>
    </source>
</evidence>
<name>A0AAD7K3J2_9AGAR</name>
<dbReference type="EMBL" id="JARJLG010000010">
    <property type="protein sequence ID" value="KAJ7777668.1"/>
    <property type="molecule type" value="Genomic_DNA"/>
</dbReference>
<feature type="compositionally biased region" description="Basic residues" evidence="1">
    <location>
        <begin position="501"/>
        <end position="512"/>
    </location>
</feature>
<gene>
    <name evidence="2" type="ORF">DFH07DRAFT_766412</name>
</gene>
<accession>A0AAD7K3J2</accession>
<feature type="region of interest" description="Disordered" evidence="1">
    <location>
        <begin position="378"/>
        <end position="468"/>
    </location>
</feature>
<comment type="caution">
    <text evidence="2">The sequence shown here is derived from an EMBL/GenBank/DDBJ whole genome shotgun (WGS) entry which is preliminary data.</text>
</comment>
<feature type="compositionally biased region" description="Gly residues" evidence="1">
    <location>
        <begin position="527"/>
        <end position="537"/>
    </location>
</feature>
<reference evidence="2" key="1">
    <citation type="submission" date="2023-03" db="EMBL/GenBank/DDBJ databases">
        <title>Massive genome expansion in bonnet fungi (Mycena s.s.) driven by repeated elements and novel gene families across ecological guilds.</title>
        <authorList>
            <consortium name="Lawrence Berkeley National Laboratory"/>
            <person name="Harder C.B."/>
            <person name="Miyauchi S."/>
            <person name="Viragh M."/>
            <person name="Kuo A."/>
            <person name="Thoen E."/>
            <person name="Andreopoulos B."/>
            <person name="Lu D."/>
            <person name="Skrede I."/>
            <person name="Drula E."/>
            <person name="Henrissat B."/>
            <person name="Morin E."/>
            <person name="Kohler A."/>
            <person name="Barry K."/>
            <person name="LaButti K."/>
            <person name="Morin E."/>
            <person name="Salamov A."/>
            <person name="Lipzen A."/>
            <person name="Mereny Z."/>
            <person name="Hegedus B."/>
            <person name="Baldrian P."/>
            <person name="Stursova M."/>
            <person name="Weitz H."/>
            <person name="Taylor A."/>
            <person name="Grigoriev I.V."/>
            <person name="Nagy L.G."/>
            <person name="Martin F."/>
            <person name="Kauserud H."/>
        </authorList>
    </citation>
    <scope>NUCLEOTIDE SEQUENCE</scope>
    <source>
        <strain evidence="2">CBHHK188m</strain>
    </source>
</reference>
<protein>
    <submittedName>
        <fullName evidence="2">Uncharacterized protein</fullName>
    </submittedName>
</protein>
<dbReference type="AlphaFoldDB" id="A0AAD7K3J2"/>
<feature type="compositionally biased region" description="Polar residues" evidence="1">
    <location>
        <begin position="419"/>
        <end position="428"/>
    </location>
</feature>